<dbReference type="GO" id="GO:0005886">
    <property type="term" value="C:plasma membrane"/>
    <property type="evidence" value="ECO:0007669"/>
    <property type="project" value="UniProtKB-SubCell"/>
</dbReference>
<dbReference type="InterPro" id="IPR004156">
    <property type="entry name" value="OATP"/>
</dbReference>
<protein>
    <recommendedName>
        <fullName evidence="8">Solute carrier organic anion transporter family member</fullName>
    </recommendedName>
</protein>
<keyword evidence="5 8" id="KW-1133">Transmembrane helix</keyword>
<keyword evidence="7" id="KW-1015">Disulfide bond</keyword>
<keyword evidence="8" id="KW-0406">Ion transport</keyword>
<dbReference type="AlphaFoldDB" id="A0A811ULA0"/>
<name>A0A811ULA0_CERCA</name>
<feature type="transmembrane region" description="Helical" evidence="8">
    <location>
        <begin position="100"/>
        <end position="122"/>
    </location>
</feature>
<evidence type="ECO:0000256" key="2">
    <source>
        <dbReference type="ARBA" id="ARBA00009657"/>
    </source>
</evidence>
<sequence length="798" mass="88824">MPETQLRQRPGEYLCGLAKWHPAWMQRFATTKSFMAVYGLLGTIQAMSYMYFVVTLTTIEKRFKIPSQTTGIILSGNEISQILLSLILSYIGGQRNRPRWIAWGIVFCGLSCYILALPHFIYGAGDDALHLTVEYLQEQMENVTSSYSLVNGSLENSQELCGLKNSTQECESLLLIVPLILIFLSQFVLGIGNTLYYSLGQTYLDDNTKKTNTPLMLSVAMALRMIGPIIGFFLGYVSLNMYIDPSKQPLIDNKDPRWLGAWWFGWMILGTLMVLFSGLIGLFPKQLPKKKPEHYNSHLPRMMRLEELKKDDGIPLGSTLSLNAALDANAAAPVDTDFPKLKDFPKALMRLLRNKLLIYNIISGIFYILGAAGYMTFLSKYMEVQFHKTAQTATVVVGPISIIGMVIGLIGSGVVISKKRPSPSKVLMWNVIVGCVYILGQTSYIFMYCGDSISLQNGEIDNFNTQCNNNCSCTNVAYSPVCHEGSDTTFFSACHAGCRAWDPNSKTFSNCTCIATSDFTSTTTFTPSTPSFLSTVKTQKQEEETQKIININSRPDSVPMVMQNTERPIPQTSTQLPTTLKVESQAEQQQNSQEVFNVRPKPVLNLSNSTTTTTTTTTATVTTDELLTRTARSVDSLSEVLTPGVCLKGCAIAFYSFTIASMIVNWFGSSGRIGNLLVNYRAVSAKDKSFAQGLSLMMVSLFALIPGPIIFGRIIDSTCLVWTETCNGRGNCQLYDQTKFRYYVNILALSLTSIGVVFDILVWYHGRHLDLYGDKETQQLEERRRKDKPITPLLAHNS</sequence>
<evidence type="ECO:0000313" key="10">
    <source>
        <dbReference type="EMBL" id="CAD6999829.1"/>
    </source>
</evidence>
<reference evidence="10" key="1">
    <citation type="submission" date="2020-11" db="EMBL/GenBank/DDBJ databases">
        <authorList>
            <person name="Whitehead M."/>
        </authorList>
    </citation>
    <scope>NUCLEOTIDE SEQUENCE</scope>
    <source>
        <strain evidence="10">EGII</strain>
    </source>
</reference>
<feature type="transmembrane region" description="Helical" evidence="8">
    <location>
        <begin position="395"/>
        <end position="415"/>
    </location>
</feature>
<dbReference type="GO" id="GO:0015347">
    <property type="term" value="F:sodium-independent organic anion transmembrane transporter activity"/>
    <property type="evidence" value="ECO:0007669"/>
    <property type="project" value="TreeGrafter"/>
</dbReference>
<dbReference type="GO" id="GO:0006811">
    <property type="term" value="P:monoatomic ion transport"/>
    <property type="evidence" value="ECO:0007669"/>
    <property type="project" value="UniProtKB-KW"/>
</dbReference>
<feature type="transmembrane region" description="Helical" evidence="8">
    <location>
        <begin position="72"/>
        <end position="93"/>
    </location>
</feature>
<evidence type="ECO:0000256" key="5">
    <source>
        <dbReference type="ARBA" id="ARBA00022989"/>
    </source>
</evidence>
<dbReference type="EMBL" id="CAJHJT010000012">
    <property type="protein sequence ID" value="CAD6999829.1"/>
    <property type="molecule type" value="Genomic_DNA"/>
</dbReference>
<feature type="transmembrane region" description="Helical" evidence="8">
    <location>
        <begin position="742"/>
        <end position="764"/>
    </location>
</feature>
<feature type="transmembrane region" description="Helical" evidence="8">
    <location>
        <begin position="427"/>
        <end position="447"/>
    </location>
</feature>
<evidence type="ECO:0000256" key="7">
    <source>
        <dbReference type="ARBA" id="ARBA00023157"/>
    </source>
</evidence>
<dbReference type="PANTHER" id="PTHR11388">
    <property type="entry name" value="ORGANIC ANION TRANSPORTER"/>
    <property type="match status" value="1"/>
</dbReference>
<keyword evidence="11" id="KW-1185">Reference proteome</keyword>
<feature type="transmembrane region" description="Helical" evidence="8">
    <location>
        <begin position="217"/>
        <end position="243"/>
    </location>
</feature>
<evidence type="ECO:0000256" key="3">
    <source>
        <dbReference type="ARBA" id="ARBA00022475"/>
    </source>
</evidence>
<dbReference type="GO" id="GO:0043252">
    <property type="term" value="P:sodium-independent organic anion transport"/>
    <property type="evidence" value="ECO:0007669"/>
    <property type="project" value="TreeGrafter"/>
</dbReference>
<feature type="transmembrane region" description="Helical" evidence="8">
    <location>
        <begin position="652"/>
        <end position="669"/>
    </location>
</feature>
<evidence type="ECO:0000256" key="4">
    <source>
        <dbReference type="ARBA" id="ARBA00022692"/>
    </source>
</evidence>
<proteinExistence type="inferred from homology"/>
<dbReference type="InterPro" id="IPR036259">
    <property type="entry name" value="MFS_trans_sf"/>
</dbReference>
<evidence type="ECO:0000256" key="8">
    <source>
        <dbReference type="RuleBase" id="RU362056"/>
    </source>
</evidence>
<keyword evidence="4 8" id="KW-0812">Transmembrane</keyword>
<dbReference type="PROSITE" id="PS51465">
    <property type="entry name" value="KAZAL_2"/>
    <property type="match status" value="1"/>
</dbReference>
<feature type="transmembrane region" description="Helical" evidence="8">
    <location>
        <begin position="34"/>
        <end position="52"/>
    </location>
</feature>
<dbReference type="InterPro" id="IPR002350">
    <property type="entry name" value="Kazal_dom"/>
</dbReference>
<feature type="domain" description="Kazal-like" evidence="9">
    <location>
        <begin position="461"/>
        <end position="515"/>
    </location>
</feature>
<accession>A0A811ULA0</accession>
<dbReference type="Gene3D" id="1.20.1250.20">
    <property type="entry name" value="MFS general substrate transporter like domains"/>
    <property type="match status" value="1"/>
</dbReference>
<feature type="transmembrane region" description="Helical" evidence="8">
    <location>
        <begin position="263"/>
        <end position="283"/>
    </location>
</feature>
<keyword evidence="3" id="KW-1003">Cell membrane</keyword>
<evidence type="ECO:0000256" key="1">
    <source>
        <dbReference type="ARBA" id="ARBA00004651"/>
    </source>
</evidence>
<dbReference type="Pfam" id="PF03137">
    <property type="entry name" value="OATP"/>
    <property type="match status" value="1"/>
</dbReference>
<dbReference type="Proteomes" id="UP000606786">
    <property type="component" value="Unassembled WGS sequence"/>
</dbReference>
<dbReference type="CDD" id="cd17336">
    <property type="entry name" value="MFS_SLCO_OATP"/>
    <property type="match status" value="1"/>
</dbReference>
<dbReference type="PANTHER" id="PTHR11388:SF131">
    <property type="entry name" value="SOLUTE CARRIER ORGANIC ANION TRANSPORTER FAMILY MEMBER"/>
    <property type="match status" value="1"/>
</dbReference>
<evidence type="ECO:0000259" key="9">
    <source>
        <dbReference type="PROSITE" id="PS51465"/>
    </source>
</evidence>
<comment type="caution">
    <text evidence="10">The sequence shown here is derived from an EMBL/GenBank/DDBJ whole genome shotgun (WGS) entry which is preliminary data.</text>
</comment>
<dbReference type="SUPFAM" id="SSF103473">
    <property type="entry name" value="MFS general substrate transporter"/>
    <property type="match status" value="1"/>
</dbReference>
<feature type="transmembrane region" description="Helical" evidence="8">
    <location>
        <begin position="173"/>
        <end position="196"/>
    </location>
</feature>
<gene>
    <name evidence="10" type="ORF">CCAP1982_LOCUS8340</name>
</gene>
<feature type="transmembrane region" description="Helical" evidence="8">
    <location>
        <begin position="356"/>
        <end position="375"/>
    </location>
</feature>
<keyword evidence="8" id="KW-0813">Transport</keyword>
<dbReference type="OrthoDB" id="5062115at2759"/>
<evidence type="ECO:0000313" key="11">
    <source>
        <dbReference type="Proteomes" id="UP000606786"/>
    </source>
</evidence>
<dbReference type="KEGG" id="ccat:101453127"/>
<evidence type="ECO:0000256" key="6">
    <source>
        <dbReference type="ARBA" id="ARBA00023136"/>
    </source>
</evidence>
<organism evidence="10 11">
    <name type="scientific">Ceratitis capitata</name>
    <name type="common">Mediterranean fruit fly</name>
    <name type="synonym">Tephritis capitata</name>
    <dbReference type="NCBI Taxonomy" id="7213"/>
    <lineage>
        <taxon>Eukaryota</taxon>
        <taxon>Metazoa</taxon>
        <taxon>Ecdysozoa</taxon>
        <taxon>Arthropoda</taxon>
        <taxon>Hexapoda</taxon>
        <taxon>Insecta</taxon>
        <taxon>Pterygota</taxon>
        <taxon>Neoptera</taxon>
        <taxon>Endopterygota</taxon>
        <taxon>Diptera</taxon>
        <taxon>Brachycera</taxon>
        <taxon>Muscomorpha</taxon>
        <taxon>Tephritoidea</taxon>
        <taxon>Tephritidae</taxon>
        <taxon>Ceratitis</taxon>
        <taxon>Ceratitis</taxon>
    </lineage>
</organism>
<comment type="similarity">
    <text evidence="2 8">Belongs to the organo anion transporter (TC 2.A.60) family.</text>
</comment>
<comment type="subcellular location">
    <subcellularLocation>
        <location evidence="1 8">Cell membrane</location>
        <topology evidence="1 8">Multi-pass membrane protein</topology>
    </subcellularLocation>
</comment>
<keyword evidence="6 8" id="KW-0472">Membrane</keyword>
<feature type="transmembrane region" description="Helical" evidence="8">
    <location>
        <begin position="690"/>
        <end position="711"/>
    </location>
</feature>
<dbReference type="NCBIfam" id="TIGR00805">
    <property type="entry name" value="oat"/>
    <property type="match status" value="1"/>
</dbReference>